<evidence type="ECO:0000313" key="2">
    <source>
        <dbReference type="Proteomes" id="UP001232063"/>
    </source>
</evidence>
<keyword evidence="2" id="KW-1185">Reference proteome</keyword>
<dbReference type="AlphaFoldDB" id="A0AAE3UFK6"/>
<evidence type="ECO:0000313" key="1">
    <source>
        <dbReference type="EMBL" id="MDJ1500673.1"/>
    </source>
</evidence>
<name>A0AAE3UFK6_9BACT</name>
<organism evidence="1 2">
    <name type="scientific">Xanthocytophaga agilis</name>
    <dbReference type="NCBI Taxonomy" id="3048010"/>
    <lineage>
        <taxon>Bacteria</taxon>
        <taxon>Pseudomonadati</taxon>
        <taxon>Bacteroidota</taxon>
        <taxon>Cytophagia</taxon>
        <taxon>Cytophagales</taxon>
        <taxon>Rhodocytophagaceae</taxon>
        <taxon>Xanthocytophaga</taxon>
    </lineage>
</organism>
<dbReference type="RefSeq" id="WP_314510197.1">
    <property type="nucleotide sequence ID" value="NZ_JASJOU010000002.1"/>
</dbReference>
<sequence>MPSCFLTSTFGGSNCDFNVAGVNRIAVIGYEKVSGYTATSGGTKITGISITDSSKFNEIFAAEDSAGYTDEYTRQGSNRFMTQTLNFTVSDNTESGLEKAHSLLLGKHIALVERKNGTWRVLGLQNGLQSSAGTDGSGTAAGDEAGKTFTLTSLNKGYSPIIESSLAKSLINSAISL</sequence>
<proteinExistence type="predicted"/>
<gene>
    <name evidence="1" type="ORF">QNI22_08450</name>
</gene>
<protein>
    <submittedName>
        <fullName evidence="1">Uncharacterized protein</fullName>
    </submittedName>
</protein>
<accession>A0AAE3UFK6</accession>
<dbReference type="Proteomes" id="UP001232063">
    <property type="component" value="Unassembled WGS sequence"/>
</dbReference>
<dbReference type="EMBL" id="JASJOU010000002">
    <property type="protein sequence ID" value="MDJ1500673.1"/>
    <property type="molecule type" value="Genomic_DNA"/>
</dbReference>
<reference evidence="1" key="1">
    <citation type="submission" date="2023-05" db="EMBL/GenBank/DDBJ databases">
        <authorList>
            <person name="Zhang X."/>
        </authorList>
    </citation>
    <scope>NUCLEOTIDE SEQUENCE</scope>
    <source>
        <strain evidence="1">BD1B2-1</strain>
    </source>
</reference>
<comment type="caution">
    <text evidence="1">The sequence shown here is derived from an EMBL/GenBank/DDBJ whole genome shotgun (WGS) entry which is preliminary data.</text>
</comment>